<name>A0AAV3PV08_LITER</name>
<accession>A0AAV3PV08</accession>
<evidence type="ECO:0000313" key="2">
    <source>
        <dbReference type="EMBL" id="GAA0154906.1"/>
    </source>
</evidence>
<keyword evidence="3" id="KW-1185">Reference proteome</keyword>
<dbReference type="AlphaFoldDB" id="A0AAV3PV08"/>
<evidence type="ECO:0000256" key="1">
    <source>
        <dbReference type="SAM" id="MobiDB-lite"/>
    </source>
</evidence>
<evidence type="ECO:0000313" key="3">
    <source>
        <dbReference type="Proteomes" id="UP001454036"/>
    </source>
</evidence>
<proteinExistence type="predicted"/>
<reference evidence="2 3" key="1">
    <citation type="submission" date="2024-01" db="EMBL/GenBank/DDBJ databases">
        <title>The complete chloroplast genome sequence of Lithospermum erythrorhizon: insights into the phylogenetic relationship among Boraginaceae species and the maternal lineages of purple gromwells.</title>
        <authorList>
            <person name="Okada T."/>
            <person name="Watanabe K."/>
        </authorList>
    </citation>
    <scope>NUCLEOTIDE SEQUENCE [LARGE SCALE GENOMIC DNA]</scope>
</reference>
<comment type="caution">
    <text evidence="2">The sequence shown here is derived from an EMBL/GenBank/DDBJ whole genome shotgun (WGS) entry which is preliminary data.</text>
</comment>
<dbReference type="Proteomes" id="UP001454036">
    <property type="component" value="Unassembled WGS sequence"/>
</dbReference>
<sequence>MVPSTENVNTIPQNQNTSATPTTEQPQINVDIPGLSQQRPTVPPTFIDENPMGGIRDEDRLVCEEQEKLNAEPAHAEEEVRA</sequence>
<feature type="region of interest" description="Disordered" evidence="1">
    <location>
        <begin position="1"/>
        <end position="59"/>
    </location>
</feature>
<feature type="compositionally biased region" description="Polar residues" evidence="1">
    <location>
        <begin position="1"/>
        <end position="28"/>
    </location>
</feature>
<organism evidence="2 3">
    <name type="scientific">Lithospermum erythrorhizon</name>
    <name type="common">Purple gromwell</name>
    <name type="synonym">Lithospermum officinale var. erythrorhizon</name>
    <dbReference type="NCBI Taxonomy" id="34254"/>
    <lineage>
        <taxon>Eukaryota</taxon>
        <taxon>Viridiplantae</taxon>
        <taxon>Streptophyta</taxon>
        <taxon>Embryophyta</taxon>
        <taxon>Tracheophyta</taxon>
        <taxon>Spermatophyta</taxon>
        <taxon>Magnoliopsida</taxon>
        <taxon>eudicotyledons</taxon>
        <taxon>Gunneridae</taxon>
        <taxon>Pentapetalae</taxon>
        <taxon>asterids</taxon>
        <taxon>lamiids</taxon>
        <taxon>Boraginales</taxon>
        <taxon>Boraginaceae</taxon>
        <taxon>Boraginoideae</taxon>
        <taxon>Lithospermeae</taxon>
        <taxon>Lithospermum</taxon>
    </lineage>
</organism>
<dbReference type="EMBL" id="BAABME010018752">
    <property type="protein sequence ID" value="GAA0154906.1"/>
    <property type="molecule type" value="Genomic_DNA"/>
</dbReference>
<protein>
    <submittedName>
        <fullName evidence="2">Uncharacterized protein</fullName>
    </submittedName>
</protein>
<gene>
    <name evidence="2" type="ORF">LIER_37993</name>
</gene>